<name>A0ABW9XQ36_9BACL</name>
<dbReference type="SUPFAM" id="SSF53474">
    <property type="entry name" value="alpha/beta-Hydrolases"/>
    <property type="match status" value="1"/>
</dbReference>
<proteinExistence type="predicted"/>
<dbReference type="InterPro" id="IPR045889">
    <property type="entry name" value="MES/HNL"/>
</dbReference>
<gene>
    <name evidence="2" type="ORF">GT019_12110</name>
</gene>
<dbReference type="EMBL" id="JAAAMV010000007">
    <property type="protein sequence ID" value="NBD24618.1"/>
    <property type="molecule type" value="Genomic_DNA"/>
</dbReference>
<dbReference type="Gene3D" id="3.40.50.1820">
    <property type="entry name" value="alpha/beta hydrolase"/>
    <property type="match status" value="1"/>
</dbReference>
<dbReference type="InterPro" id="IPR029058">
    <property type="entry name" value="AB_hydrolase_fold"/>
</dbReference>
<evidence type="ECO:0000313" key="3">
    <source>
        <dbReference type="Proteomes" id="UP000665561"/>
    </source>
</evidence>
<dbReference type="PANTHER" id="PTHR10992">
    <property type="entry name" value="METHYLESTERASE FAMILY MEMBER"/>
    <property type="match status" value="1"/>
</dbReference>
<keyword evidence="3" id="KW-1185">Reference proteome</keyword>
<sequence>MSTYILIHGAWHGSWCWENIVPLLENAGHRVIAIDLPGHGEDLTPVSDVTLDAYTNRVVAAIDELDEEVILVGHSMGGIVVSQTAEYRPKRIRSLVYLTAFLLQHGQNMLAVPPNPAMRVSDDGRTIAVPADKAKDIFYNHCLDEDAARAAARLKVQSLRPFVAPLSLTEQNYGQVPRYYIEGLRDQAIPIASQRLMEAASPCKEVFSLDTDHSPFYSTPGQLGAILLGIGEK</sequence>
<dbReference type="PRINTS" id="PR00412">
    <property type="entry name" value="EPOXHYDRLASE"/>
</dbReference>
<organism evidence="2 3">
    <name type="scientific">Paenibacillus glycinis</name>
    <dbReference type="NCBI Taxonomy" id="2697035"/>
    <lineage>
        <taxon>Bacteria</taxon>
        <taxon>Bacillati</taxon>
        <taxon>Bacillota</taxon>
        <taxon>Bacilli</taxon>
        <taxon>Bacillales</taxon>
        <taxon>Paenibacillaceae</taxon>
        <taxon>Paenibacillus</taxon>
    </lineage>
</organism>
<evidence type="ECO:0000259" key="1">
    <source>
        <dbReference type="Pfam" id="PF12697"/>
    </source>
</evidence>
<feature type="domain" description="AB hydrolase-1" evidence="1">
    <location>
        <begin position="5"/>
        <end position="222"/>
    </location>
</feature>
<dbReference type="InterPro" id="IPR000639">
    <property type="entry name" value="Epox_hydrolase-like"/>
</dbReference>
<dbReference type="PANTHER" id="PTHR10992:SF1086">
    <property type="entry name" value="AB HYDROLASE-1 DOMAIN-CONTAINING PROTEIN"/>
    <property type="match status" value="1"/>
</dbReference>
<keyword evidence="2" id="KW-0378">Hydrolase</keyword>
<dbReference type="Proteomes" id="UP000665561">
    <property type="component" value="Unassembled WGS sequence"/>
</dbReference>
<dbReference type="InterPro" id="IPR000073">
    <property type="entry name" value="AB_hydrolase_1"/>
</dbReference>
<dbReference type="Pfam" id="PF12697">
    <property type="entry name" value="Abhydrolase_6"/>
    <property type="match status" value="1"/>
</dbReference>
<dbReference type="PRINTS" id="PR00111">
    <property type="entry name" value="ABHYDROLASE"/>
</dbReference>
<reference evidence="2 3" key="1">
    <citation type="submission" date="2020-01" db="EMBL/GenBank/DDBJ databases">
        <title>Paenibacillus soybeanensis sp. nov. isolated from the nodules of soybean (Glycine max(L.) Merr).</title>
        <authorList>
            <person name="Wang H."/>
        </authorList>
    </citation>
    <scope>NUCLEOTIDE SEQUENCE [LARGE SCALE GENOMIC DNA]</scope>
    <source>
        <strain evidence="2 3">T1</strain>
    </source>
</reference>
<comment type="caution">
    <text evidence="2">The sequence shown here is derived from an EMBL/GenBank/DDBJ whole genome shotgun (WGS) entry which is preliminary data.</text>
</comment>
<protein>
    <submittedName>
        <fullName evidence="2">Alpha/beta fold hydrolase</fullName>
    </submittedName>
</protein>
<accession>A0ABW9XQ36</accession>
<dbReference type="GO" id="GO:0016787">
    <property type="term" value="F:hydrolase activity"/>
    <property type="evidence" value="ECO:0007669"/>
    <property type="project" value="UniProtKB-KW"/>
</dbReference>
<evidence type="ECO:0000313" key="2">
    <source>
        <dbReference type="EMBL" id="NBD24618.1"/>
    </source>
</evidence>